<protein>
    <submittedName>
        <fullName evidence="1">Cyclopropane-fatty-acyl-phospholipid synthase</fullName>
    </submittedName>
</protein>
<evidence type="ECO:0000313" key="2">
    <source>
        <dbReference type="Proteomes" id="UP000199771"/>
    </source>
</evidence>
<reference evidence="1 2" key="1">
    <citation type="submission" date="2016-10" db="EMBL/GenBank/DDBJ databases">
        <authorList>
            <person name="de Groot N.N."/>
        </authorList>
    </citation>
    <scope>NUCLEOTIDE SEQUENCE [LARGE SCALE GENOMIC DNA]</scope>
    <source>
        <strain evidence="1 2">DSM 23609</strain>
    </source>
</reference>
<dbReference type="Proteomes" id="UP000199771">
    <property type="component" value="Unassembled WGS sequence"/>
</dbReference>
<dbReference type="RefSeq" id="WP_200769511.1">
    <property type="nucleotide sequence ID" value="NZ_FOOC01000003.1"/>
</dbReference>
<dbReference type="AlphaFoldDB" id="A0A1I2ID48"/>
<proteinExistence type="predicted"/>
<dbReference type="Pfam" id="PF02353">
    <property type="entry name" value="CMAS"/>
    <property type="match status" value="1"/>
</dbReference>
<dbReference type="STRING" id="1076937.SAMN04488120_103184"/>
<keyword evidence="2" id="KW-1185">Reference proteome</keyword>
<dbReference type="CDD" id="cd02440">
    <property type="entry name" value="AdoMet_MTases"/>
    <property type="match status" value="1"/>
</dbReference>
<organism evidence="1 2">
    <name type="scientific">Fontimonas thermophila</name>
    <dbReference type="NCBI Taxonomy" id="1076937"/>
    <lineage>
        <taxon>Bacteria</taxon>
        <taxon>Pseudomonadati</taxon>
        <taxon>Pseudomonadota</taxon>
        <taxon>Gammaproteobacteria</taxon>
        <taxon>Nevskiales</taxon>
        <taxon>Nevskiaceae</taxon>
        <taxon>Fontimonas</taxon>
    </lineage>
</organism>
<dbReference type="SUPFAM" id="SSF53335">
    <property type="entry name" value="S-adenosyl-L-methionine-dependent methyltransferases"/>
    <property type="match status" value="1"/>
</dbReference>
<name>A0A1I2ID48_9GAMM</name>
<gene>
    <name evidence="1" type="ORF">SAMN04488120_103184</name>
</gene>
<dbReference type="PANTHER" id="PTHR43832">
    <property type="match status" value="1"/>
</dbReference>
<accession>A0A1I2ID48</accession>
<sequence length="348" mass="40826">MPPQPHRERLPIRLSEAGWVPDAILRRAIRGLCRLRLVEEYAGGVGARAERFETRLRQWREGPIALATHEANVQHYEVPARFFEHVLGAQLKYSCALWPEGVTTLDEAEEAMLRLTAERAQLGDGMRILELGCGWGSLSLWMARRYPHARIVGVSNSSTQRAWIERRAAQLGLDNLEIITADINDFAPRGRFDRIVSVEMFEHVRNHAELFRRIRTWLEPDGQVFVHVFCHRELTYPFDARGDSDWMARHFFSGGIMPGYDLFLHYPQDLRVQQRWWIDGTHYARTSEAWLRRLDENRHTIEKIFAEHDPRDAARKVQRWRMFFMAVAELFAYDRGRQWGVGHYLLRP</sequence>
<dbReference type="EMBL" id="FOOC01000003">
    <property type="protein sequence ID" value="SFF39550.1"/>
    <property type="molecule type" value="Genomic_DNA"/>
</dbReference>
<dbReference type="PANTHER" id="PTHR43832:SF1">
    <property type="entry name" value="S-ADENOSYL-L-METHIONINE-DEPENDENT METHYLTRANSFERASES SUPERFAMILY PROTEIN"/>
    <property type="match status" value="1"/>
</dbReference>
<dbReference type="FunFam" id="3.40.50.150:FF:000554">
    <property type="entry name" value="Cation-transporting ATPase"/>
    <property type="match status" value="1"/>
</dbReference>
<evidence type="ECO:0000313" key="1">
    <source>
        <dbReference type="EMBL" id="SFF39550.1"/>
    </source>
</evidence>
<dbReference type="Gene3D" id="3.40.50.150">
    <property type="entry name" value="Vaccinia Virus protein VP39"/>
    <property type="match status" value="1"/>
</dbReference>
<dbReference type="InterPro" id="IPR029063">
    <property type="entry name" value="SAM-dependent_MTases_sf"/>
</dbReference>